<dbReference type="Proteomes" id="UP000095300">
    <property type="component" value="Unassembled WGS sequence"/>
</dbReference>
<feature type="compositionally biased region" description="Low complexity" evidence="1">
    <location>
        <begin position="86"/>
        <end position="102"/>
    </location>
</feature>
<feature type="region of interest" description="Disordered" evidence="1">
    <location>
        <begin position="1"/>
        <end position="142"/>
    </location>
</feature>
<feature type="compositionally biased region" description="Basic and acidic residues" evidence="1">
    <location>
        <begin position="1"/>
        <end position="18"/>
    </location>
</feature>
<feature type="compositionally biased region" description="Basic and acidic residues" evidence="1">
    <location>
        <begin position="165"/>
        <end position="175"/>
    </location>
</feature>
<proteinExistence type="predicted"/>
<feature type="compositionally biased region" description="Polar residues" evidence="1">
    <location>
        <begin position="213"/>
        <end position="222"/>
    </location>
</feature>
<gene>
    <name evidence="2" type="primary">106095374</name>
</gene>
<feature type="compositionally biased region" description="Low complexity" evidence="1">
    <location>
        <begin position="19"/>
        <end position="31"/>
    </location>
</feature>
<feature type="compositionally biased region" description="Basic and acidic residues" evidence="1">
    <location>
        <begin position="39"/>
        <end position="49"/>
    </location>
</feature>
<accession>A0A1I8PI15</accession>
<evidence type="ECO:0000313" key="3">
    <source>
        <dbReference type="Proteomes" id="UP000095300"/>
    </source>
</evidence>
<organism evidence="2 3">
    <name type="scientific">Stomoxys calcitrans</name>
    <name type="common">Stable fly</name>
    <name type="synonym">Conops calcitrans</name>
    <dbReference type="NCBI Taxonomy" id="35570"/>
    <lineage>
        <taxon>Eukaryota</taxon>
        <taxon>Metazoa</taxon>
        <taxon>Ecdysozoa</taxon>
        <taxon>Arthropoda</taxon>
        <taxon>Hexapoda</taxon>
        <taxon>Insecta</taxon>
        <taxon>Pterygota</taxon>
        <taxon>Neoptera</taxon>
        <taxon>Endopterygota</taxon>
        <taxon>Diptera</taxon>
        <taxon>Brachycera</taxon>
        <taxon>Muscomorpha</taxon>
        <taxon>Muscoidea</taxon>
        <taxon>Muscidae</taxon>
        <taxon>Stomoxys</taxon>
    </lineage>
</organism>
<evidence type="ECO:0000256" key="1">
    <source>
        <dbReference type="SAM" id="MobiDB-lite"/>
    </source>
</evidence>
<feature type="region of interest" description="Disordered" evidence="1">
    <location>
        <begin position="161"/>
        <end position="226"/>
    </location>
</feature>
<dbReference type="EnsemblMetazoa" id="SCAU008278-RA">
    <property type="protein sequence ID" value="SCAU008278-PA"/>
    <property type="gene ID" value="SCAU008278"/>
</dbReference>
<name>A0A1I8PI15_STOCA</name>
<evidence type="ECO:0000313" key="2">
    <source>
        <dbReference type="EnsemblMetazoa" id="SCAU008278-PA"/>
    </source>
</evidence>
<protein>
    <submittedName>
        <fullName evidence="2">Uncharacterized protein</fullName>
    </submittedName>
</protein>
<sequence length="257" mass="29496">MQDKNGNKGNFERGHQERQQQQQQQQQQQRQRTNKNGRSMREYQGETKQQRLQLELVPPPPARRQHQQQRQQQRQRVASLKAANYPTAPQTQTFATAPATITRNNTKNSFRGHMKYSQTIQSKATSNAYGSSSTKINSPNELFDGNLEKMRYQSDNQKPYQQFHTNKEGNSDSNDHHRHAHQQQQPTLGKASANGGNARQRQQHFGAGGSAATKKSSNANTIDNDELKDYKSKIKNKYNIDYDHSLDAEYEIIEAIE</sequence>
<dbReference type="AlphaFoldDB" id="A0A1I8PI15"/>
<feature type="compositionally biased region" description="Polar residues" evidence="1">
    <location>
        <begin position="116"/>
        <end position="140"/>
    </location>
</feature>
<reference evidence="2" key="1">
    <citation type="submission" date="2020-05" db="UniProtKB">
        <authorList>
            <consortium name="EnsemblMetazoa"/>
        </authorList>
    </citation>
    <scope>IDENTIFICATION</scope>
    <source>
        <strain evidence="2">USDA</strain>
    </source>
</reference>
<dbReference type="VEuPathDB" id="VectorBase:SCAU008278"/>
<keyword evidence="3" id="KW-1185">Reference proteome</keyword>